<evidence type="ECO:0000313" key="5">
    <source>
        <dbReference type="Proteomes" id="UP000235388"/>
    </source>
</evidence>
<accession>A0A2N5T7U6</accession>
<name>A0A2N5T7U6_9BASI</name>
<evidence type="ECO:0000313" key="6">
    <source>
        <dbReference type="Proteomes" id="UP000235392"/>
    </source>
</evidence>
<dbReference type="Proteomes" id="UP000235392">
    <property type="component" value="Unassembled WGS sequence"/>
</dbReference>
<comment type="caution">
    <text evidence="2">The sequence shown here is derived from an EMBL/GenBank/DDBJ whole genome shotgun (WGS) entry which is preliminary data.</text>
</comment>
<keyword evidence="5" id="KW-1185">Reference proteome</keyword>
<gene>
    <name evidence="4" type="ORF">PCANC_00980</name>
    <name evidence="2" type="ORF">PCANC_04002</name>
    <name evidence="3" type="ORF">PCASD_01581</name>
</gene>
<dbReference type="Proteomes" id="UP000235388">
    <property type="component" value="Unassembled WGS sequence"/>
</dbReference>
<proteinExistence type="predicted"/>
<reference evidence="5 6" key="1">
    <citation type="submission" date="2017-11" db="EMBL/GenBank/DDBJ databases">
        <title>De novo assembly and phasing of dikaryotic genomes from two isolates of Puccinia coronata f. sp. avenae, the causal agent of oat crown rust.</title>
        <authorList>
            <person name="Miller M.E."/>
            <person name="Zhang Y."/>
            <person name="Omidvar V."/>
            <person name="Sperschneider J."/>
            <person name="Schwessinger B."/>
            <person name="Raley C."/>
            <person name="Palmer J.M."/>
            <person name="Garnica D."/>
            <person name="Upadhyaya N."/>
            <person name="Rathjen J."/>
            <person name="Taylor J.M."/>
            <person name="Park R.F."/>
            <person name="Dodds P.N."/>
            <person name="Hirsch C.D."/>
            <person name="Kianian S.F."/>
            <person name="Figueroa M."/>
        </authorList>
    </citation>
    <scope>NUCLEOTIDE SEQUENCE [LARGE SCALE GENOMIC DNA]</scope>
    <source>
        <strain evidence="2">12NC29</strain>
        <strain evidence="3">12SD80</strain>
    </source>
</reference>
<dbReference type="EMBL" id="PGCJ01000782">
    <property type="protein sequence ID" value="PLW21563.1"/>
    <property type="molecule type" value="Genomic_DNA"/>
</dbReference>
<dbReference type="EMBL" id="PGCJ01000007">
    <property type="protein sequence ID" value="PLW57858.1"/>
    <property type="molecule type" value="Genomic_DNA"/>
</dbReference>
<feature type="region of interest" description="Disordered" evidence="1">
    <location>
        <begin position="1"/>
        <end position="38"/>
    </location>
</feature>
<evidence type="ECO:0000313" key="2">
    <source>
        <dbReference type="EMBL" id="PLW21563.1"/>
    </source>
</evidence>
<evidence type="ECO:0000256" key="1">
    <source>
        <dbReference type="SAM" id="MobiDB-lite"/>
    </source>
</evidence>
<sequence>MGQSDSSLGAEKELAKKSRRRSLGRRAPTSRRIDAPVSESLENPLLPCRSQLGTGSQYLPAWKGQLGKLISVHDN</sequence>
<protein>
    <submittedName>
        <fullName evidence="2">Uncharacterized protein</fullName>
    </submittedName>
</protein>
<organism evidence="2 5">
    <name type="scientific">Puccinia coronata f. sp. avenae</name>
    <dbReference type="NCBI Taxonomy" id="200324"/>
    <lineage>
        <taxon>Eukaryota</taxon>
        <taxon>Fungi</taxon>
        <taxon>Dikarya</taxon>
        <taxon>Basidiomycota</taxon>
        <taxon>Pucciniomycotina</taxon>
        <taxon>Pucciniomycetes</taxon>
        <taxon>Pucciniales</taxon>
        <taxon>Pucciniaceae</taxon>
        <taxon>Puccinia</taxon>
    </lineage>
</organism>
<evidence type="ECO:0000313" key="4">
    <source>
        <dbReference type="EMBL" id="PLW57858.1"/>
    </source>
</evidence>
<dbReference type="AlphaFoldDB" id="A0A2N5T7U6"/>
<dbReference type="EMBL" id="PGCI01000014">
    <property type="protein sequence ID" value="PLW49841.1"/>
    <property type="molecule type" value="Genomic_DNA"/>
</dbReference>
<evidence type="ECO:0000313" key="3">
    <source>
        <dbReference type="EMBL" id="PLW49841.1"/>
    </source>
</evidence>